<feature type="region of interest" description="Disordered" evidence="7">
    <location>
        <begin position="159"/>
        <end position="197"/>
    </location>
</feature>
<dbReference type="STRING" id="133412.A0A1R1WZJ0"/>
<evidence type="ECO:0000256" key="6">
    <source>
        <dbReference type="ARBA" id="ARBA00023242"/>
    </source>
</evidence>
<dbReference type="EMBL" id="LSSN01005964">
    <property type="protein sequence ID" value="OMJ07803.1"/>
    <property type="molecule type" value="Genomic_DNA"/>
</dbReference>
<protein>
    <submittedName>
        <fullName evidence="9">G-patch domain-containing protein</fullName>
    </submittedName>
</protein>
<keyword evidence="6" id="KW-0539">Nucleus</keyword>
<dbReference type="InterPro" id="IPR045211">
    <property type="entry name" value="TFP11/STIP/Ntr1"/>
</dbReference>
<dbReference type="InterPro" id="IPR022783">
    <property type="entry name" value="GCFC_dom"/>
</dbReference>
<evidence type="ECO:0000256" key="1">
    <source>
        <dbReference type="ARBA" id="ARBA00004123"/>
    </source>
</evidence>
<dbReference type="InterPro" id="IPR022159">
    <property type="entry name" value="STIP/TFIP11_N"/>
</dbReference>
<dbReference type="PROSITE" id="PS50174">
    <property type="entry name" value="G_PATCH"/>
    <property type="match status" value="1"/>
</dbReference>
<organism evidence="9 10">
    <name type="scientific">Smittium culicis</name>
    <dbReference type="NCBI Taxonomy" id="133412"/>
    <lineage>
        <taxon>Eukaryota</taxon>
        <taxon>Fungi</taxon>
        <taxon>Fungi incertae sedis</taxon>
        <taxon>Zoopagomycota</taxon>
        <taxon>Kickxellomycotina</taxon>
        <taxon>Harpellomycetes</taxon>
        <taxon>Harpellales</taxon>
        <taxon>Legeriomycetaceae</taxon>
        <taxon>Smittium</taxon>
    </lineage>
</organism>
<keyword evidence="3" id="KW-0507">mRNA processing</keyword>
<dbReference type="Pfam" id="PF07842">
    <property type="entry name" value="GCFC"/>
    <property type="match status" value="1"/>
</dbReference>
<dbReference type="Proteomes" id="UP000187283">
    <property type="component" value="Unassembled WGS sequence"/>
</dbReference>
<dbReference type="Pfam" id="PF01585">
    <property type="entry name" value="G-patch"/>
    <property type="match status" value="1"/>
</dbReference>
<keyword evidence="5" id="KW-0508">mRNA splicing</keyword>
<feature type="compositionally biased region" description="Basic and acidic residues" evidence="7">
    <location>
        <begin position="88"/>
        <end position="101"/>
    </location>
</feature>
<comment type="subcellular location">
    <subcellularLocation>
        <location evidence="1">Nucleus</location>
    </subcellularLocation>
</comment>
<reference evidence="9 10" key="1">
    <citation type="submission" date="2017-01" db="EMBL/GenBank/DDBJ databases">
        <authorList>
            <person name="Mah S.A."/>
            <person name="Swanson W.J."/>
            <person name="Moy G.W."/>
            <person name="Vacquier V.D."/>
        </authorList>
    </citation>
    <scope>NUCLEOTIDE SEQUENCE [LARGE SCALE GENOMIC DNA]</scope>
    <source>
        <strain evidence="9 10">GSMNP</strain>
    </source>
</reference>
<dbReference type="GO" id="GO:0000390">
    <property type="term" value="P:spliceosomal complex disassembly"/>
    <property type="evidence" value="ECO:0007669"/>
    <property type="project" value="InterPro"/>
</dbReference>
<keyword evidence="4" id="KW-0747">Spliceosome</keyword>
<evidence type="ECO:0000256" key="7">
    <source>
        <dbReference type="SAM" id="MobiDB-lite"/>
    </source>
</evidence>
<feature type="domain" description="G-patch" evidence="8">
    <location>
        <begin position="199"/>
        <end position="245"/>
    </location>
</feature>
<evidence type="ECO:0000256" key="2">
    <source>
        <dbReference type="ARBA" id="ARBA00010900"/>
    </source>
</evidence>
<dbReference type="PANTHER" id="PTHR23329:SF1">
    <property type="entry name" value="TUFTELIN-INTERACTING PROTEIN 11"/>
    <property type="match status" value="1"/>
</dbReference>
<proteinExistence type="inferred from homology"/>
<name>A0A1R1WZJ0_9FUNG</name>
<accession>A0A1R1WZJ0</accession>
<feature type="region of interest" description="Disordered" evidence="7">
    <location>
        <begin position="259"/>
        <end position="285"/>
    </location>
</feature>
<evidence type="ECO:0000313" key="10">
    <source>
        <dbReference type="Proteomes" id="UP000187283"/>
    </source>
</evidence>
<keyword evidence="10" id="KW-1185">Reference proteome</keyword>
<evidence type="ECO:0000256" key="3">
    <source>
        <dbReference type="ARBA" id="ARBA00022664"/>
    </source>
</evidence>
<dbReference type="PANTHER" id="PTHR23329">
    <property type="entry name" value="TUFTELIN-INTERACTING PROTEIN 11-RELATED"/>
    <property type="match status" value="1"/>
</dbReference>
<feature type="region of interest" description="Disordered" evidence="7">
    <location>
        <begin position="76"/>
        <end position="102"/>
    </location>
</feature>
<evidence type="ECO:0000256" key="5">
    <source>
        <dbReference type="ARBA" id="ARBA00023187"/>
    </source>
</evidence>
<dbReference type="OrthoDB" id="4822at2759"/>
<feature type="compositionally biased region" description="Polar residues" evidence="7">
    <location>
        <begin position="259"/>
        <end position="274"/>
    </location>
</feature>
<dbReference type="Pfam" id="PF12457">
    <property type="entry name" value="TIP_N"/>
    <property type="match status" value="1"/>
</dbReference>
<gene>
    <name evidence="9" type="ORF">AYI70_g11954</name>
</gene>
<evidence type="ECO:0000256" key="4">
    <source>
        <dbReference type="ARBA" id="ARBA00022728"/>
    </source>
</evidence>
<dbReference type="GO" id="GO:0003676">
    <property type="term" value="F:nucleic acid binding"/>
    <property type="evidence" value="ECO:0007669"/>
    <property type="project" value="InterPro"/>
</dbReference>
<comment type="similarity">
    <text evidence="2">Belongs to the TFP11/STIP family.</text>
</comment>
<evidence type="ECO:0000313" key="9">
    <source>
        <dbReference type="EMBL" id="OMJ07803.1"/>
    </source>
</evidence>
<feature type="region of interest" description="Disordered" evidence="7">
    <location>
        <begin position="1"/>
        <end position="42"/>
    </location>
</feature>
<evidence type="ECO:0000259" key="8">
    <source>
        <dbReference type="PROSITE" id="PS50174"/>
    </source>
</evidence>
<dbReference type="AlphaFoldDB" id="A0A1R1WZJ0"/>
<feature type="compositionally biased region" description="Low complexity" evidence="7">
    <location>
        <begin position="20"/>
        <end position="32"/>
    </location>
</feature>
<dbReference type="SMART" id="SM00443">
    <property type="entry name" value="G_patch"/>
    <property type="match status" value="1"/>
</dbReference>
<dbReference type="InterPro" id="IPR000467">
    <property type="entry name" value="G_patch_dom"/>
</dbReference>
<dbReference type="GO" id="GO:0071008">
    <property type="term" value="C:U2-type post-mRNA release spliceosomal complex"/>
    <property type="evidence" value="ECO:0007669"/>
    <property type="project" value="TreeGrafter"/>
</dbReference>
<sequence>MSAHSQDEYSDLNSSGPENSDSSQYSDSSNSDSDSDSPQNIEFKYKGFEQDLEDEKNLLSGRHFKKKFKTKDDQMLGVFGSDSSLSSDNEKNKKFSSKRQDNNLSFVKASNDSQQNDLLSNQSVQQDNTFVSPDFVSFSTPGLGSNSFQKSNFDTPSFAKNQNFGNKTFNKSTRQNLKASSKNETAVSNDPLNLSNKPGSSTAWKMMQKMGYSSGKGLGPKESGIVNPIETKLRPGKIGIAYKGFKEKTSQSDIIDSKLNPNQLKKPLNATSKKPPSFLARGTNKVDSSTIEQMLAKIELQAVDAGLLVSNQTSPDSTSLLQQTSIQTENLNNADYPMSIPDRPIITNSSSASINPSITLELSEGKKASTYESISNMQLEIQLGLDLSSDRYNQLVFEKNLDQRRLIQLEKEKSQINSKISDNSNKNKLLNNILENFLKSNSLLNELIDIIKNTSPDSKDSKDSNSSSFSHSSAIKFNPSSTYLDISQIPQFSELIKHLRSTSKLISDSVNNLHISSVEIKQINFSGFVAGIFSTLLPLLIESWNVYENPTLYKDSLFSPLYDAYISEKIIIKNSNASLKKNDSFVIDTSSSVLFSAQPADDGEYLAGNTSNSELSPFDLVVNQFWVPKIKKFIESDWDVLDPEPALQIFDLWESPLISETIKSLLIKNSISTKILSFLSTFSLSSICQNSNKSQNLEIYLPHKWLHPWFTLLPEQTISEEIIPAVFKVLGDATDFWFLNSFPQNSSNLYIPTVKLKFNSNYIISAILPWKSTLHSTSTSSNAKSHHLGSSNPISNDYSIGNQYSQLVSKFITPTLLKLVDKPTLVIDAQNQPKSALVSFKEFTKWHHVIGANEWNLIFKKKFIPIFTSYLRTWLSTIQLNATNSSSKTRESSFDANVESVRLGLFQVADWYLAWTGLIPDQIKQSPFIQDQLRIALWLMQSRLTHLQQ</sequence>
<comment type="caution">
    <text evidence="9">The sequence shown here is derived from an EMBL/GenBank/DDBJ whole genome shotgun (WGS) entry which is preliminary data.</text>
</comment>